<reference evidence="2 3" key="1">
    <citation type="submission" date="2024-05" db="EMBL/GenBank/DDBJ databases">
        <authorList>
            <person name="Liu Q."/>
            <person name="Xin Y.-H."/>
        </authorList>
    </citation>
    <scope>NUCLEOTIDE SEQUENCE [LARGE SCALE GENOMIC DNA]</scope>
    <source>
        <strain evidence="2 3">CGMCC 1.10181</strain>
    </source>
</reference>
<feature type="signal peptide" evidence="1">
    <location>
        <begin position="1"/>
        <end position="23"/>
    </location>
</feature>
<accession>A0ABU9YCF9</accession>
<evidence type="ECO:0000313" key="2">
    <source>
        <dbReference type="EMBL" id="MEN2793494.1"/>
    </source>
</evidence>
<proteinExistence type="predicted"/>
<feature type="chain" id="PRO_5045885229" description="Alpha/beta hydrolase" evidence="1">
    <location>
        <begin position="24"/>
        <end position="119"/>
    </location>
</feature>
<evidence type="ECO:0008006" key="4">
    <source>
        <dbReference type="Google" id="ProtNLM"/>
    </source>
</evidence>
<keyword evidence="1" id="KW-0732">Signal</keyword>
<dbReference type="SUPFAM" id="SSF53474">
    <property type="entry name" value="alpha/beta-Hydrolases"/>
    <property type="match status" value="1"/>
</dbReference>
<gene>
    <name evidence="2" type="ORF">ABC974_28005</name>
</gene>
<protein>
    <recommendedName>
        <fullName evidence="4">Alpha/beta hydrolase</fullName>
    </recommendedName>
</protein>
<dbReference type="Proteomes" id="UP001419910">
    <property type="component" value="Unassembled WGS sequence"/>
</dbReference>
<keyword evidence="3" id="KW-1185">Reference proteome</keyword>
<comment type="caution">
    <text evidence="2">The sequence shown here is derived from an EMBL/GenBank/DDBJ whole genome shotgun (WGS) entry which is preliminary data.</text>
</comment>
<dbReference type="InterPro" id="IPR029058">
    <property type="entry name" value="AB_hydrolase_fold"/>
</dbReference>
<dbReference type="Gene3D" id="3.40.50.1820">
    <property type="entry name" value="alpha/beta hydrolase"/>
    <property type="match status" value="1"/>
</dbReference>
<name>A0ABU9YCF9_9SPHN</name>
<evidence type="ECO:0000313" key="3">
    <source>
        <dbReference type="Proteomes" id="UP001419910"/>
    </source>
</evidence>
<evidence type="ECO:0000256" key="1">
    <source>
        <dbReference type="SAM" id="SignalP"/>
    </source>
</evidence>
<dbReference type="EMBL" id="JBDIME010000051">
    <property type="protein sequence ID" value="MEN2793494.1"/>
    <property type="molecule type" value="Genomic_DNA"/>
</dbReference>
<organism evidence="2 3">
    <name type="scientific">Sphingomonas oligophenolica</name>
    <dbReference type="NCBI Taxonomy" id="301154"/>
    <lineage>
        <taxon>Bacteria</taxon>
        <taxon>Pseudomonadati</taxon>
        <taxon>Pseudomonadota</taxon>
        <taxon>Alphaproteobacteria</taxon>
        <taxon>Sphingomonadales</taxon>
        <taxon>Sphingomonadaceae</taxon>
        <taxon>Sphingomonas</taxon>
    </lineage>
</organism>
<sequence length="119" mass="11985">MNTHKLSLLLAFASLPFAAQPTAGNCAAAAPAAAAATAPVQLEHISIAVTGSGSPVFLIPGLSSPRATWDGVAPELARTHWVYLVQVNGFGGDAPGAHPQPGILSGVRRGVTVRGASPR</sequence>
<dbReference type="RefSeq" id="WP_343891511.1">
    <property type="nucleotide sequence ID" value="NZ_BAAAEH010000045.1"/>
</dbReference>